<evidence type="ECO:0000256" key="2">
    <source>
        <dbReference type="ARBA" id="ARBA00023002"/>
    </source>
</evidence>
<dbReference type="Pfam" id="PF00106">
    <property type="entry name" value="adh_short"/>
    <property type="match status" value="1"/>
</dbReference>
<dbReference type="RefSeq" id="WP_009718841.1">
    <property type="nucleotide sequence ID" value="NZ_GG657754.1"/>
</dbReference>
<gene>
    <name evidence="3" type="ORF">SSOG_06755</name>
</gene>
<name>D9WBZ3_9ACTN</name>
<keyword evidence="4" id="KW-1185">Reference proteome</keyword>
<reference evidence="3 4" key="1">
    <citation type="submission" date="2009-02" db="EMBL/GenBank/DDBJ databases">
        <title>Annotation of Streptomyces hygroscopicus strain ATCC 53653.</title>
        <authorList>
            <consortium name="The Broad Institute Genome Sequencing Platform"/>
            <consortium name="Broad Institute Microbial Sequencing Center"/>
            <person name="Fischbach M."/>
            <person name="Godfrey P."/>
            <person name="Ward D."/>
            <person name="Young S."/>
            <person name="Zeng Q."/>
            <person name="Koehrsen M."/>
            <person name="Alvarado L."/>
            <person name="Berlin A.M."/>
            <person name="Bochicchio J."/>
            <person name="Borenstein D."/>
            <person name="Chapman S.B."/>
            <person name="Chen Z."/>
            <person name="Engels R."/>
            <person name="Freedman E."/>
            <person name="Gellesch M."/>
            <person name="Goldberg J."/>
            <person name="Griggs A."/>
            <person name="Gujja S."/>
            <person name="Heilman E.R."/>
            <person name="Heiman D.I."/>
            <person name="Hepburn T.A."/>
            <person name="Howarth C."/>
            <person name="Jen D."/>
            <person name="Larson L."/>
            <person name="Lewis B."/>
            <person name="Mehta T."/>
            <person name="Park D."/>
            <person name="Pearson M."/>
            <person name="Richards J."/>
            <person name="Roberts A."/>
            <person name="Saif S."/>
            <person name="Shea T.D."/>
            <person name="Shenoy N."/>
            <person name="Sisk P."/>
            <person name="Stolte C."/>
            <person name="Sykes S.N."/>
            <person name="Thomson T."/>
            <person name="Walk T."/>
            <person name="White J."/>
            <person name="Yandava C."/>
            <person name="Straight P."/>
            <person name="Clardy J."/>
            <person name="Hung D."/>
            <person name="Kolter R."/>
            <person name="Mekalanos J."/>
            <person name="Walker S."/>
            <person name="Walsh C.T."/>
            <person name="Wieland-Brown L.C."/>
            <person name="Haas B."/>
            <person name="Nusbaum C."/>
            <person name="Birren B."/>
        </authorList>
    </citation>
    <scope>NUCLEOTIDE SEQUENCE [LARGE SCALE GENOMIC DNA]</scope>
    <source>
        <strain evidence="3 4">ATCC 53653</strain>
    </source>
</reference>
<feature type="non-terminal residue" evidence="3">
    <location>
        <position position="84"/>
    </location>
</feature>
<keyword evidence="2" id="KW-0560">Oxidoreductase</keyword>
<dbReference type="OrthoDB" id="4449798at2"/>
<dbReference type="HOGENOM" id="CLU_2548601_0_0_11"/>
<protein>
    <submittedName>
        <fullName evidence="3">Short-chain dehydrogenase/reductase family oxidoreductase</fullName>
    </submittedName>
</protein>
<evidence type="ECO:0000313" key="3">
    <source>
        <dbReference type="EMBL" id="EFL27041.1"/>
    </source>
</evidence>
<comment type="similarity">
    <text evidence="1">Belongs to the short-chain dehydrogenases/reductases (SDR) family.</text>
</comment>
<dbReference type="InterPro" id="IPR002347">
    <property type="entry name" value="SDR_fam"/>
</dbReference>
<dbReference type="STRING" id="457427.SSOG_06755"/>
<dbReference type="Proteomes" id="UP000003963">
    <property type="component" value="Unassembled WGS sequence"/>
</dbReference>
<organism evidence="3 4">
    <name type="scientific">Streptomyces himastatinicus ATCC 53653</name>
    <dbReference type="NCBI Taxonomy" id="457427"/>
    <lineage>
        <taxon>Bacteria</taxon>
        <taxon>Bacillati</taxon>
        <taxon>Actinomycetota</taxon>
        <taxon>Actinomycetes</taxon>
        <taxon>Kitasatosporales</taxon>
        <taxon>Streptomycetaceae</taxon>
        <taxon>Streptomyces</taxon>
        <taxon>Streptomyces violaceusniger group</taxon>
    </lineage>
</organism>
<evidence type="ECO:0000313" key="4">
    <source>
        <dbReference type="Proteomes" id="UP000003963"/>
    </source>
</evidence>
<dbReference type="AlphaFoldDB" id="D9WBZ3"/>
<dbReference type="PANTHER" id="PTHR24320:SF148">
    <property type="entry name" value="NAD(P)-BINDING ROSSMANN-FOLD SUPERFAMILY PROTEIN"/>
    <property type="match status" value="1"/>
</dbReference>
<evidence type="ECO:0000256" key="1">
    <source>
        <dbReference type="ARBA" id="ARBA00006484"/>
    </source>
</evidence>
<accession>D9WBZ3</accession>
<dbReference type="GO" id="GO:0016491">
    <property type="term" value="F:oxidoreductase activity"/>
    <property type="evidence" value="ECO:0007669"/>
    <property type="project" value="UniProtKB-KW"/>
</dbReference>
<sequence>MAKNTNTPSWNITDIPDQTGRTAVVTGANSGLGLATAKALAGAGAHVVLAVRDPERGEAASATVRRSGAVSGSVEVRRLDLADL</sequence>
<dbReference type="EMBL" id="GG657754">
    <property type="protein sequence ID" value="EFL27041.1"/>
    <property type="molecule type" value="Genomic_DNA"/>
</dbReference>
<dbReference type="PANTHER" id="PTHR24320">
    <property type="entry name" value="RETINOL DEHYDROGENASE"/>
    <property type="match status" value="1"/>
</dbReference>
<proteinExistence type="inferred from homology"/>
<dbReference type="InterPro" id="IPR036291">
    <property type="entry name" value="NAD(P)-bd_dom_sf"/>
</dbReference>
<dbReference type="SUPFAM" id="SSF51735">
    <property type="entry name" value="NAD(P)-binding Rossmann-fold domains"/>
    <property type="match status" value="1"/>
</dbReference>
<dbReference type="Gene3D" id="3.40.50.720">
    <property type="entry name" value="NAD(P)-binding Rossmann-like Domain"/>
    <property type="match status" value="1"/>
</dbReference>